<dbReference type="GO" id="GO:0005840">
    <property type="term" value="C:ribosome"/>
    <property type="evidence" value="ECO:0007669"/>
    <property type="project" value="UniProtKB-KW"/>
</dbReference>
<dbReference type="InterPro" id="IPR034704">
    <property type="entry name" value="Ribosomal_bL28/bL31-like_sf"/>
</dbReference>
<protein>
    <submittedName>
        <fullName evidence="4">Ribosomal protein L28, large subunit ribosomal protein L28</fullName>
    </submittedName>
</protein>
<evidence type="ECO:0000313" key="4">
    <source>
        <dbReference type="EMBL" id="AKM81915.1"/>
    </source>
</evidence>
<gene>
    <name evidence="4" type="ORF">UT28_C0001G0100</name>
</gene>
<dbReference type="PANTHER" id="PTHR39080">
    <property type="entry name" value="50S RIBOSOMAL PROTEIN L28"/>
    <property type="match status" value="1"/>
</dbReference>
<dbReference type="Proteomes" id="UP000035648">
    <property type="component" value="Chromosome"/>
</dbReference>
<dbReference type="PANTHER" id="PTHR39080:SF1">
    <property type="entry name" value="LARGE RIBOSOMAL SUBUNIT PROTEIN BL28A"/>
    <property type="match status" value="1"/>
</dbReference>
<dbReference type="Pfam" id="PF00830">
    <property type="entry name" value="Ribosomal_L28"/>
    <property type="match status" value="1"/>
</dbReference>
<reference evidence="4 5" key="1">
    <citation type="journal article" date="2015" name="Nature">
        <title>rRNA introns, odd ribosomes, and small enigmatic genomes across a large radiation of phyla.</title>
        <authorList>
            <person name="Brown C.T."/>
            <person name="Hug L.A."/>
            <person name="Thomas B.C."/>
            <person name="Sharon I."/>
            <person name="Castelle C.J."/>
            <person name="Singh A."/>
            <person name="Wilkins M.J."/>
            <person name="Williams K.H."/>
            <person name="Banfield J.F."/>
        </authorList>
    </citation>
    <scope>NUCLEOTIDE SEQUENCE [LARGE SCALE GENOMIC DNA]</scope>
</reference>
<sequence length="63" mass="7225">MKTILDEKLNSVCYLCGKTVTTGNNVPHSQHKTRRFIRPNIQKTRGMIICTKCLRTINKYSVA</sequence>
<keyword evidence="2 4" id="KW-0689">Ribosomal protein</keyword>
<evidence type="ECO:0000256" key="2">
    <source>
        <dbReference type="ARBA" id="ARBA00022980"/>
    </source>
</evidence>
<evidence type="ECO:0000256" key="1">
    <source>
        <dbReference type="ARBA" id="ARBA00008760"/>
    </source>
</evidence>
<dbReference type="SUPFAM" id="SSF143800">
    <property type="entry name" value="L28p-like"/>
    <property type="match status" value="1"/>
</dbReference>
<dbReference type="InterPro" id="IPR050096">
    <property type="entry name" value="Bacterial_rp_bL28"/>
</dbReference>
<dbReference type="EMBL" id="CP011213">
    <property type="protein sequence ID" value="AKM81915.1"/>
    <property type="molecule type" value="Genomic_DNA"/>
</dbReference>
<keyword evidence="3" id="KW-0687">Ribonucleoprotein</keyword>
<dbReference type="Gene3D" id="2.30.170.40">
    <property type="entry name" value="Ribosomal protein L28/L24"/>
    <property type="match status" value="1"/>
</dbReference>
<comment type="similarity">
    <text evidence="1">Belongs to the bacterial ribosomal protein bL28 family.</text>
</comment>
<dbReference type="GO" id="GO:0003735">
    <property type="term" value="F:structural constituent of ribosome"/>
    <property type="evidence" value="ECO:0007669"/>
    <property type="project" value="InterPro"/>
</dbReference>
<accession>A0A0G4B2W0</accession>
<proteinExistence type="inferred from homology"/>
<dbReference type="STRING" id="1618337.UT28_C0001G0100"/>
<evidence type="ECO:0000256" key="3">
    <source>
        <dbReference type="ARBA" id="ARBA00023274"/>
    </source>
</evidence>
<organism evidence="4 5">
    <name type="scientific">Berkelbacteria bacterium GW2011_GWE1_39_12</name>
    <dbReference type="NCBI Taxonomy" id="1618337"/>
    <lineage>
        <taxon>Bacteria</taxon>
        <taxon>Candidatus Berkelbacteria</taxon>
    </lineage>
</organism>
<dbReference type="InterPro" id="IPR026569">
    <property type="entry name" value="Ribosomal_bL28"/>
</dbReference>
<dbReference type="KEGG" id="bbgw:UT28_C0001G0100"/>
<dbReference type="AlphaFoldDB" id="A0A0G4B2W0"/>
<name>A0A0G4B2W0_9BACT</name>
<dbReference type="InterPro" id="IPR037147">
    <property type="entry name" value="Ribosomal_bL28_sf"/>
</dbReference>
<dbReference type="GO" id="GO:1990904">
    <property type="term" value="C:ribonucleoprotein complex"/>
    <property type="evidence" value="ECO:0007669"/>
    <property type="project" value="UniProtKB-KW"/>
</dbReference>
<evidence type="ECO:0000313" key="5">
    <source>
        <dbReference type="Proteomes" id="UP000035648"/>
    </source>
</evidence>